<dbReference type="InterPro" id="IPR024078">
    <property type="entry name" value="LmbE-like_dom_sf"/>
</dbReference>
<protein>
    <recommendedName>
        <fullName evidence="3">GlcNAc-PI de-N-acetylase</fullName>
    </recommendedName>
</protein>
<gene>
    <name evidence="1" type="ORF">A2690_01675</name>
</gene>
<evidence type="ECO:0008006" key="3">
    <source>
        <dbReference type="Google" id="ProtNLM"/>
    </source>
</evidence>
<accession>A0A1F7GB50</accession>
<evidence type="ECO:0000313" key="1">
    <source>
        <dbReference type="EMBL" id="OGK16128.1"/>
    </source>
</evidence>
<dbReference type="PANTHER" id="PTHR12993:SF11">
    <property type="entry name" value="N-ACETYLGLUCOSAMINYL-PHOSPHATIDYLINOSITOL DE-N-ACETYLASE"/>
    <property type="match status" value="1"/>
</dbReference>
<dbReference type="SUPFAM" id="SSF102588">
    <property type="entry name" value="LmbE-like"/>
    <property type="match status" value="1"/>
</dbReference>
<dbReference type="EMBL" id="MFZF01000020">
    <property type="protein sequence ID" value="OGK16128.1"/>
    <property type="molecule type" value="Genomic_DNA"/>
</dbReference>
<evidence type="ECO:0000313" key="2">
    <source>
        <dbReference type="Proteomes" id="UP000178372"/>
    </source>
</evidence>
<organism evidence="1 2">
    <name type="scientific">Candidatus Roizmanbacteria bacterium RIFCSPHIGHO2_01_FULL_39_12b</name>
    <dbReference type="NCBI Taxonomy" id="1802030"/>
    <lineage>
        <taxon>Bacteria</taxon>
        <taxon>Candidatus Roizmaniibacteriota</taxon>
    </lineage>
</organism>
<dbReference type="Pfam" id="PF02585">
    <property type="entry name" value="PIG-L"/>
    <property type="match status" value="1"/>
</dbReference>
<dbReference type="Proteomes" id="UP000178372">
    <property type="component" value="Unassembled WGS sequence"/>
</dbReference>
<dbReference type="AlphaFoldDB" id="A0A1F7GB50"/>
<proteinExistence type="predicted"/>
<name>A0A1F7GB50_9BACT</name>
<reference evidence="1 2" key="1">
    <citation type="journal article" date="2016" name="Nat. Commun.">
        <title>Thousands of microbial genomes shed light on interconnected biogeochemical processes in an aquifer system.</title>
        <authorList>
            <person name="Anantharaman K."/>
            <person name="Brown C.T."/>
            <person name="Hug L.A."/>
            <person name="Sharon I."/>
            <person name="Castelle C.J."/>
            <person name="Probst A.J."/>
            <person name="Thomas B.C."/>
            <person name="Singh A."/>
            <person name="Wilkins M.J."/>
            <person name="Karaoz U."/>
            <person name="Brodie E.L."/>
            <person name="Williams K.H."/>
            <person name="Hubbard S.S."/>
            <person name="Banfield J.F."/>
        </authorList>
    </citation>
    <scope>NUCLEOTIDE SEQUENCE [LARGE SCALE GENOMIC DNA]</scope>
</reference>
<sequence>MQQVDSFNKIFSKKKRVLFVFAHPDDAEIYCGGTIARLVEDEKSVRLIKMTTGNKGSRQQAIAEEELAKTRETEDAEGLKILGLSSSDSENLNIGDGQVEASLATVERLTSIIRSFKPDLVVTHNPEKILIRDTQGNYYVNHRDHRNTAIGVVDAVYPYSRDVLFFPDQLDNTHQSHTVTEFLFVDSWDSQDTVYINVTSFAQKRTQAIAAHSSQYSLDHAQRSTDYFAPLKDGKRFEQFRYVVTD</sequence>
<dbReference type="GO" id="GO:0016811">
    <property type="term" value="F:hydrolase activity, acting on carbon-nitrogen (but not peptide) bonds, in linear amides"/>
    <property type="evidence" value="ECO:0007669"/>
    <property type="project" value="TreeGrafter"/>
</dbReference>
<dbReference type="Gene3D" id="3.40.50.10320">
    <property type="entry name" value="LmbE-like"/>
    <property type="match status" value="1"/>
</dbReference>
<dbReference type="InterPro" id="IPR003737">
    <property type="entry name" value="GlcNAc_PI_deacetylase-related"/>
</dbReference>
<comment type="caution">
    <text evidence="1">The sequence shown here is derived from an EMBL/GenBank/DDBJ whole genome shotgun (WGS) entry which is preliminary data.</text>
</comment>
<dbReference type="PANTHER" id="PTHR12993">
    <property type="entry name" value="N-ACETYLGLUCOSAMINYL-PHOSPHATIDYLINOSITOL DE-N-ACETYLASE-RELATED"/>
    <property type="match status" value="1"/>
</dbReference>